<protein>
    <recommendedName>
        <fullName evidence="4">Metal-binding protein</fullName>
    </recommendedName>
</protein>
<evidence type="ECO:0000256" key="1">
    <source>
        <dbReference type="SAM" id="SignalP"/>
    </source>
</evidence>
<feature type="chain" id="PRO_5040795663" description="Metal-binding protein" evidence="1">
    <location>
        <begin position="23"/>
        <end position="149"/>
    </location>
</feature>
<dbReference type="AlphaFoldDB" id="A0A9W5F2R0"/>
<evidence type="ECO:0008006" key="4">
    <source>
        <dbReference type="Google" id="ProtNLM"/>
    </source>
</evidence>
<organism evidence="2 3">
    <name type="scientific">Agrobacterium genomosp. 2 str. CFBP 5494</name>
    <dbReference type="NCBI Taxonomy" id="1183436"/>
    <lineage>
        <taxon>Bacteria</taxon>
        <taxon>Pseudomonadati</taxon>
        <taxon>Pseudomonadota</taxon>
        <taxon>Alphaproteobacteria</taxon>
        <taxon>Hyphomicrobiales</taxon>
        <taxon>Rhizobiaceae</taxon>
        <taxon>Rhizobium/Agrobacterium group</taxon>
        <taxon>Agrobacterium</taxon>
        <taxon>Agrobacterium tumefaciens complex</taxon>
    </lineage>
</organism>
<feature type="signal peptide" evidence="1">
    <location>
        <begin position="1"/>
        <end position="22"/>
    </location>
</feature>
<dbReference type="InterPro" id="IPR007332">
    <property type="entry name" value="DUF411"/>
</dbReference>
<accession>A0A9W5F2R0</accession>
<dbReference type="Proteomes" id="UP000191933">
    <property type="component" value="Unassembled WGS sequence"/>
</dbReference>
<evidence type="ECO:0000313" key="2">
    <source>
        <dbReference type="EMBL" id="CUX02135.1"/>
    </source>
</evidence>
<gene>
    <name evidence="2" type="ORF">AGR2A_pa40087</name>
</gene>
<evidence type="ECO:0000313" key="3">
    <source>
        <dbReference type="Proteomes" id="UP000191933"/>
    </source>
</evidence>
<name>A0A9W5F2R0_9HYPH</name>
<keyword evidence="1" id="KW-0732">Signal</keyword>
<reference evidence="2 3" key="1">
    <citation type="submission" date="2016-01" db="EMBL/GenBank/DDBJ databases">
        <authorList>
            <person name="Regsiter A."/>
            <person name="william w."/>
        </authorList>
    </citation>
    <scope>NUCLEOTIDE SEQUENCE [LARGE SCALE GENOMIC DNA]</scope>
    <source>
        <strain evidence="2 3">CFBP 5494</strain>
    </source>
</reference>
<sequence>MKRREFICMSASAALLPGAAGASMPELIVHKDPYCGCCEAWASAFGDAGFSVNLRNEDNMDALKRKLRIPASLQGCHTAMVEGYFLEGHVPLEAAQRLLAQKTALAGLAVAGMPKGSLGMGTDPGASYDVMAFPRDGSAPYVYLAVRPK</sequence>
<comment type="caution">
    <text evidence="2">The sequence shown here is derived from an EMBL/GenBank/DDBJ whole genome shotgun (WGS) entry which is preliminary data.</text>
</comment>
<keyword evidence="3" id="KW-1185">Reference proteome</keyword>
<dbReference type="Pfam" id="PF04214">
    <property type="entry name" value="DUF411"/>
    <property type="match status" value="1"/>
</dbReference>
<dbReference type="RefSeq" id="WP_072492788.1">
    <property type="nucleotide sequence ID" value="NZ_LT009720.1"/>
</dbReference>
<proteinExistence type="predicted"/>
<dbReference type="EMBL" id="FBVY01000042">
    <property type="protein sequence ID" value="CUX02135.1"/>
    <property type="molecule type" value="Genomic_DNA"/>
</dbReference>